<dbReference type="InterPro" id="IPR000182">
    <property type="entry name" value="GNAT_dom"/>
</dbReference>
<gene>
    <name evidence="2" type="ORF">ACFQRF_04600</name>
</gene>
<dbReference type="Gene3D" id="3.40.630.30">
    <property type="match status" value="1"/>
</dbReference>
<dbReference type="EMBL" id="JBHTBH010000002">
    <property type="protein sequence ID" value="MFC7327014.1"/>
    <property type="molecule type" value="Genomic_DNA"/>
</dbReference>
<dbReference type="InterPro" id="IPR051908">
    <property type="entry name" value="Ribosomal_N-acetyltransferase"/>
</dbReference>
<dbReference type="PANTHER" id="PTHR43441">
    <property type="entry name" value="RIBOSOMAL-PROTEIN-SERINE ACETYLTRANSFERASE"/>
    <property type="match status" value="1"/>
</dbReference>
<dbReference type="Pfam" id="PF00583">
    <property type="entry name" value="Acetyltransf_1"/>
    <property type="match status" value="1"/>
</dbReference>
<feature type="domain" description="N-acetyltransferase" evidence="1">
    <location>
        <begin position="1"/>
        <end position="98"/>
    </location>
</feature>
<sequence>MIRTAEGTAVGTVQATVGPIPGGRAAVLAWLVGVPWQGRGIGTRATRALVEWLHDRGLRPVTAHIRPGNAASEAVARNCGLRPTGRWADGEVVWAEAG</sequence>
<evidence type="ECO:0000313" key="3">
    <source>
        <dbReference type="Proteomes" id="UP001596540"/>
    </source>
</evidence>
<dbReference type="InterPro" id="IPR016181">
    <property type="entry name" value="Acyl_CoA_acyltransferase"/>
</dbReference>
<name>A0ABW2KAG0_9ACTN</name>
<dbReference type="EC" id="2.3.-.-" evidence="2"/>
<keyword evidence="2" id="KW-0012">Acyltransferase</keyword>
<proteinExistence type="predicted"/>
<protein>
    <submittedName>
        <fullName evidence="2">GNAT family N-acetyltransferase</fullName>
        <ecNumber evidence="2">2.3.-.-</ecNumber>
    </submittedName>
</protein>
<reference evidence="3" key="1">
    <citation type="journal article" date="2019" name="Int. J. Syst. Evol. Microbiol.">
        <title>The Global Catalogue of Microorganisms (GCM) 10K type strain sequencing project: providing services to taxonomists for standard genome sequencing and annotation.</title>
        <authorList>
            <consortium name="The Broad Institute Genomics Platform"/>
            <consortium name="The Broad Institute Genome Sequencing Center for Infectious Disease"/>
            <person name="Wu L."/>
            <person name="Ma J."/>
        </authorList>
    </citation>
    <scope>NUCLEOTIDE SEQUENCE [LARGE SCALE GENOMIC DNA]</scope>
    <source>
        <strain evidence="3">CGMCC 4.7382</strain>
    </source>
</reference>
<dbReference type="CDD" id="cd04301">
    <property type="entry name" value="NAT_SF"/>
    <property type="match status" value="1"/>
</dbReference>
<dbReference type="PROSITE" id="PS51186">
    <property type="entry name" value="GNAT"/>
    <property type="match status" value="1"/>
</dbReference>
<evidence type="ECO:0000313" key="2">
    <source>
        <dbReference type="EMBL" id="MFC7327014.1"/>
    </source>
</evidence>
<dbReference type="GO" id="GO:0016746">
    <property type="term" value="F:acyltransferase activity"/>
    <property type="evidence" value="ECO:0007669"/>
    <property type="project" value="UniProtKB-KW"/>
</dbReference>
<keyword evidence="3" id="KW-1185">Reference proteome</keyword>
<dbReference type="Proteomes" id="UP001596540">
    <property type="component" value="Unassembled WGS sequence"/>
</dbReference>
<organism evidence="2 3">
    <name type="scientific">Marinactinospora rubrisoli</name>
    <dbReference type="NCBI Taxonomy" id="2715399"/>
    <lineage>
        <taxon>Bacteria</taxon>
        <taxon>Bacillati</taxon>
        <taxon>Actinomycetota</taxon>
        <taxon>Actinomycetes</taxon>
        <taxon>Streptosporangiales</taxon>
        <taxon>Nocardiopsidaceae</taxon>
        <taxon>Marinactinospora</taxon>
    </lineage>
</organism>
<evidence type="ECO:0000259" key="1">
    <source>
        <dbReference type="PROSITE" id="PS51186"/>
    </source>
</evidence>
<dbReference type="RefSeq" id="WP_379869131.1">
    <property type="nucleotide sequence ID" value="NZ_JBHTBH010000002.1"/>
</dbReference>
<keyword evidence="2" id="KW-0808">Transferase</keyword>
<dbReference type="PANTHER" id="PTHR43441:SF2">
    <property type="entry name" value="FAMILY ACETYLTRANSFERASE, PUTATIVE (AFU_ORTHOLOGUE AFUA_7G00850)-RELATED"/>
    <property type="match status" value="1"/>
</dbReference>
<accession>A0ABW2KAG0</accession>
<comment type="caution">
    <text evidence="2">The sequence shown here is derived from an EMBL/GenBank/DDBJ whole genome shotgun (WGS) entry which is preliminary data.</text>
</comment>
<dbReference type="SUPFAM" id="SSF55729">
    <property type="entry name" value="Acyl-CoA N-acyltransferases (Nat)"/>
    <property type="match status" value="1"/>
</dbReference>